<name>A0A1F2PJQ9_9FIRM</name>
<evidence type="ECO:0000313" key="9">
    <source>
        <dbReference type="Proteomes" id="UP000176244"/>
    </source>
</evidence>
<proteinExistence type="inferred from homology"/>
<dbReference type="InterPro" id="IPR015424">
    <property type="entry name" value="PyrdxlP-dep_Trfase"/>
</dbReference>
<evidence type="ECO:0000313" key="8">
    <source>
        <dbReference type="EMBL" id="OFV71547.1"/>
    </source>
</evidence>
<dbReference type="InterPro" id="IPR015422">
    <property type="entry name" value="PyrdxlP-dep_Trfase_small"/>
</dbReference>
<keyword evidence="5" id="KW-0663">Pyridoxal phosphate</keyword>
<feature type="domain" description="Aminotransferase class I/classII large" evidence="7">
    <location>
        <begin position="56"/>
        <end position="381"/>
    </location>
</feature>
<evidence type="ECO:0000256" key="6">
    <source>
        <dbReference type="RuleBase" id="RU000481"/>
    </source>
</evidence>
<keyword evidence="3 6" id="KW-0032">Aminotransferase</keyword>
<sequence>MKTSQRIQKMGEPALLKYYPLVSEAQKKGKKVYFLNIGQPDIKTPAGFLDSVNCIDQEVLSYQAPEGIIELRQAACDYYRRLGLHYDVGDLFVTNGGSEALLFTFIGICNAGDEILTAEPLYSIYKEMAAATDVNLVGFKTYAEDGFALPAAAVIEAAITPRTKALLMTNPGNPTGKVFSREEIEVMVKLAIKHNLYLISDEVYREFVYDSQDYLSPAQYDELAQHFILIDSISKRYSACGARIGFIVSKNKTLMNQLKKLVQMRLSVSTIDQIGAVSLLKLDGDFFDGVLKEYTCRREIVYAALQEIPGVICKEPRGAFYFMAKLPIKEASHFIEWLITDFDYQGETVLLSPANDFYLNPQDGADEVRIAYVLNGEDMKKSMEVLKHGLSTYEKAFPEQCK</sequence>
<dbReference type="AlphaFoldDB" id="A0A1F2PJQ9"/>
<evidence type="ECO:0000256" key="2">
    <source>
        <dbReference type="ARBA" id="ARBA00007441"/>
    </source>
</evidence>
<comment type="caution">
    <text evidence="8">The sequence shown here is derived from an EMBL/GenBank/DDBJ whole genome shotgun (WGS) entry which is preliminary data.</text>
</comment>
<dbReference type="Gene3D" id="3.40.640.10">
    <property type="entry name" value="Type I PLP-dependent aspartate aminotransferase-like (Major domain)"/>
    <property type="match status" value="1"/>
</dbReference>
<dbReference type="InterPro" id="IPR015421">
    <property type="entry name" value="PyrdxlP-dep_Trfase_major"/>
</dbReference>
<comment type="cofactor">
    <cofactor evidence="1 6">
        <name>pyridoxal 5'-phosphate</name>
        <dbReference type="ChEBI" id="CHEBI:597326"/>
    </cofactor>
</comment>
<dbReference type="EC" id="2.6.1.-" evidence="6"/>
<comment type="similarity">
    <text evidence="2 6">Belongs to the class-I pyridoxal-phosphate-dependent aminotransferase family.</text>
</comment>
<dbReference type="EMBL" id="LKEU01000018">
    <property type="protein sequence ID" value="OFV71547.1"/>
    <property type="molecule type" value="Genomic_DNA"/>
</dbReference>
<dbReference type="GO" id="GO:0006520">
    <property type="term" value="P:amino acid metabolic process"/>
    <property type="evidence" value="ECO:0007669"/>
    <property type="project" value="InterPro"/>
</dbReference>
<dbReference type="Gene3D" id="3.90.1150.10">
    <property type="entry name" value="Aspartate Aminotransferase, domain 1"/>
    <property type="match status" value="1"/>
</dbReference>
<dbReference type="SUPFAM" id="SSF53383">
    <property type="entry name" value="PLP-dependent transferases"/>
    <property type="match status" value="1"/>
</dbReference>
<dbReference type="InterPro" id="IPR050596">
    <property type="entry name" value="AspAT/PAT-like"/>
</dbReference>
<dbReference type="STRING" id="52694.ACWI_08520"/>
<organism evidence="8 9">
    <name type="scientific">Acetobacterium wieringae</name>
    <dbReference type="NCBI Taxonomy" id="52694"/>
    <lineage>
        <taxon>Bacteria</taxon>
        <taxon>Bacillati</taxon>
        <taxon>Bacillota</taxon>
        <taxon>Clostridia</taxon>
        <taxon>Eubacteriales</taxon>
        <taxon>Eubacteriaceae</taxon>
        <taxon>Acetobacterium</taxon>
    </lineage>
</organism>
<dbReference type="PROSITE" id="PS00105">
    <property type="entry name" value="AA_TRANSFER_CLASS_1"/>
    <property type="match status" value="1"/>
</dbReference>
<accession>A0A1F2PJQ9</accession>
<evidence type="ECO:0000256" key="1">
    <source>
        <dbReference type="ARBA" id="ARBA00001933"/>
    </source>
</evidence>
<dbReference type="Pfam" id="PF00155">
    <property type="entry name" value="Aminotran_1_2"/>
    <property type="match status" value="1"/>
</dbReference>
<evidence type="ECO:0000256" key="5">
    <source>
        <dbReference type="ARBA" id="ARBA00022898"/>
    </source>
</evidence>
<dbReference type="RefSeq" id="WP_070370197.1">
    <property type="nucleotide sequence ID" value="NZ_CP097897.1"/>
</dbReference>
<protein>
    <recommendedName>
        <fullName evidence="6">Aminotransferase</fullName>
        <ecNumber evidence="6">2.6.1.-</ecNumber>
    </recommendedName>
</protein>
<dbReference type="CDD" id="cd00609">
    <property type="entry name" value="AAT_like"/>
    <property type="match status" value="1"/>
</dbReference>
<dbReference type="GO" id="GO:0030170">
    <property type="term" value="F:pyridoxal phosphate binding"/>
    <property type="evidence" value="ECO:0007669"/>
    <property type="project" value="InterPro"/>
</dbReference>
<dbReference type="OrthoDB" id="9802328at2"/>
<dbReference type="InterPro" id="IPR004838">
    <property type="entry name" value="NHTrfase_class1_PyrdxlP-BS"/>
</dbReference>
<gene>
    <name evidence="8" type="primary">aspC</name>
    <name evidence="8" type="ORF">ACWI_08520</name>
</gene>
<reference evidence="8 9" key="1">
    <citation type="submission" date="2015-09" db="EMBL/GenBank/DDBJ databases">
        <title>Genome sequence of Acetobacterium wieringae DSM 1911.</title>
        <authorList>
            <person name="Poehlein A."/>
            <person name="Bengelsdorf F.R."/>
            <person name="Schiel-Bengelsdorf B."/>
            <person name="Duerre P."/>
            <person name="Daniel R."/>
        </authorList>
    </citation>
    <scope>NUCLEOTIDE SEQUENCE [LARGE SCALE GENOMIC DNA]</scope>
    <source>
        <strain evidence="8 9">DSM 1911</strain>
    </source>
</reference>
<dbReference type="NCBIfam" id="NF005744">
    <property type="entry name" value="PRK07568.1"/>
    <property type="match status" value="1"/>
</dbReference>
<keyword evidence="4 6" id="KW-0808">Transferase</keyword>
<dbReference type="PANTHER" id="PTHR46383:SF1">
    <property type="entry name" value="ASPARTATE AMINOTRANSFERASE"/>
    <property type="match status" value="1"/>
</dbReference>
<evidence type="ECO:0000256" key="4">
    <source>
        <dbReference type="ARBA" id="ARBA00022679"/>
    </source>
</evidence>
<evidence type="ECO:0000259" key="7">
    <source>
        <dbReference type="Pfam" id="PF00155"/>
    </source>
</evidence>
<dbReference type="Proteomes" id="UP000176244">
    <property type="component" value="Unassembled WGS sequence"/>
</dbReference>
<dbReference type="PANTHER" id="PTHR46383">
    <property type="entry name" value="ASPARTATE AMINOTRANSFERASE"/>
    <property type="match status" value="1"/>
</dbReference>
<dbReference type="InterPro" id="IPR004839">
    <property type="entry name" value="Aminotransferase_I/II_large"/>
</dbReference>
<dbReference type="GO" id="GO:0008483">
    <property type="term" value="F:transaminase activity"/>
    <property type="evidence" value="ECO:0007669"/>
    <property type="project" value="UniProtKB-KW"/>
</dbReference>
<evidence type="ECO:0000256" key="3">
    <source>
        <dbReference type="ARBA" id="ARBA00022576"/>
    </source>
</evidence>